<dbReference type="Proteomes" id="UP000305948">
    <property type="component" value="Unassembled WGS sequence"/>
</dbReference>
<feature type="compositionally biased region" description="Low complexity" evidence="8">
    <location>
        <begin position="309"/>
        <end position="327"/>
    </location>
</feature>
<dbReference type="GO" id="GO:0016020">
    <property type="term" value="C:membrane"/>
    <property type="evidence" value="ECO:0007669"/>
    <property type="project" value="UniProtKB-SubCell"/>
</dbReference>
<evidence type="ECO:0000256" key="2">
    <source>
        <dbReference type="ARBA" id="ARBA00022692"/>
    </source>
</evidence>
<keyword evidence="7 9" id="KW-0472">Membrane</keyword>
<comment type="subcellular location">
    <subcellularLocation>
        <location evidence="1">Membrane</location>
        <topology evidence="1">Multi-pass membrane protein</topology>
    </subcellularLocation>
</comment>
<sequence length="494" mass="55352">MAEAQAPTVDDLRVKLCYICREEERYDQPETQQNMSPWVHPCNCTLVAHESCLLEWIKSAQQNPSRAANALKCPQCGAEYEMESDNPLTLRLMNFANKLLTMGGRVVLAVNFSTLIVAFGTGLYIVSTAYGLHAMQQFLGKEMYDTLLTDDPNNWPFHAWFNLPLIPISLILSRTSLSETGVSALLPLFVAWPVSRPVGLQGGTSFFQSAGEKLSKYFPVVPDKEGPFSWPPGPIVSIILYGLVRGLYRRYWSEIAHWVLDHTPAVAPEGRRRRRFLWDLDEDGAGPLRIRIAANVLGERRQRQGGQGNQQQQQDAPVQQPQQQGEDQQQDGDGNADDEPTARYTGSSLGRLIGGALLIPKISNYMGSLLYRLSQHSPLLRRFLGIRLPTTVGLQLHETVTPAFAGLTPAQQVAAVSRAALRVFFHGTKQWSEMDPVWFRNTIGLGLFVVAKDCVELFYAWLCKKELESRHVKTRPFRGIDARELDLIPPRVAI</sequence>
<organism evidence="11 12">
    <name type="scientific">Heliocybe sulcata</name>
    <dbReference type="NCBI Taxonomy" id="5364"/>
    <lineage>
        <taxon>Eukaryota</taxon>
        <taxon>Fungi</taxon>
        <taxon>Dikarya</taxon>
        <taxon>Basidiomycota</taxon>
        <taxon>Agaricomycotina</taxon>
        <taxon>Agaricomycetes</taxon>
        <taxon>Gloeophyllales</taxon>
        <taxon>Gloeophyllaceae</taxon>
        <taxon>Heliocybe</taxon>
    </lineage>
</organism>
<name>A0A5C3MX02_9AGAM</name>
<evidence type="ECO:0000256" key="4">
    <source>
        <dbReference type="ARBA" id="ARBA00022771"/>
    </source>
</evidence>
<dbReference type="EMBL" id="ML213520">
    <property type="protein sequence ID" value="TFK48278.1"/>
    <property type="molecule type" value="Genomic_DNA"/>
</dbReference>
<dbReference type="AlphaFoldDB" id="A0A5C3MX02"/>
<dbReference type="SUPFAM" id="SSF57850">
    <property type="entry name" value="RING/U-box"/>
    <property type="match status" value="1"/>
</dbReference>
<keyword evidence="6 9" id="KW-1133">Transmembrane helix</keyword>
<dbReference type="GO" id="GO:0008270">
    <property type="term" value="F:zinc ion binding"/>
    <property type="evidence" value="ECO:0007669"/>
    <property type="project" value="UniProtKB-KW"/>
</dbReference>
<feature type="domain" description="RING-CH-type" evidence="10">
    <location>
        <begin position="9"/>
        <end position="83"/>
    </location>
</feature>
<evidence type="ECO:0000256" key="9">
    <source>
        <dbReference type="SAM" id="Phobius"/>
    </source>
</evidence>
<dbReference type="OrthoDB" id="5817083at2759"/>
<keyword evidence="3" id="KW-0479">Metal-binding</keyword>
<evidence type="ECO:0000259" key="10">
    <source>
        <dbReference type="PROSITE" id="PS51292"/>
    </source>
</evidence>
<evidence type="ECO:0000256" key="7">
    <source>
        <dbReference type="ARBA" id="ARBA00023136"/>
    </source>
</evidence>
<keyword evidence="4" id="KW-0863">Zinc-finger</keyword>
<dbReference type="InterPro" id="IPR013083">
    <property type="entry name" value="Znf_RING/FYVE/PHD"/>
</dbReference>
<dbReference type="Gene3D" id="3.30.40.10">
    <property type="entry name" value="Zinc/RING finger domain, C3HC4 (zinc finger)"/>
    <property type="match status" value="1"/>
</dbReference>
<accession>A0A5C3MX02</accession>
<keyword evidence="5" id="KW-0862">Zinc</keyword>
<keyword evidence="2 9" id="KW-0812">Transmembrane</keyword>
<evidence type="ECO:0000313" key="12">
    <source>
        <dbReference type="Proteomes" id="UP000305948"/>
    </source>
</evidence>
<feature type="transmembrane region" description="Helical" evidence="9">
    <location>
        <begin position="106"/>
        <end position="135"/>
    </location>
</feature>
<evidence type="ECO:0000256" key="5">
    <source>
        <dbReference type="ARBA" id="ARBA00022833"/>
    </source>
</evidence>
<dbReference type="InterPro" id="IPR011016">
    <property type="entry name" value="Znf_RING-CH"/>
</dbReference>
<dbReference type="Pfam" id="PF12906">
    <property type="entry name" value="RINGv"/>
    <property type="match status" value="1"/>
</dbReference>
<evidence type="ECO:0000256" key="1">
    <source>
        <dbReference type="ARBA" id="ARBA00004141"/>
    </source>
</evidence>
<proteinExistence type="predicted"/>
<evidence type="ECO:0000256" key="8">
    <source>
        <dbReference type="SAM" id="MobiDB-lite"/>
    </source>
</evidence>
<gene>
    <name evidence="11" type="ORF">OE88DRAFT_1684957</name>
</gene>
<evidence type="ECO:0000256" key="6">
    <source>
        <dbReference type="ARBA" id="ARBA00022989"/>
    </source>
</evidence>
<protein>
    <recommendedName>
        <fullName evidence="10">RING-CH-type domain-containing protein</fullName>
    </recommendedName>
</protein>
<evidence type="ECO:0000313" key="11">
    <source>
        <dbReference type="EMBL" id="TFK48278.1"/>
    </source>
</evidence>
<dbReference type="SMART" id="SM00744">
    <property type="entry name" value="RINGv"/>
    <property type="match status" value="1"/>
</dbReference>
<dbReference type="STRING" id="5364.A0A5C3MX02"/>
<feature type="compositionally biased region" description="Acidic residues" evidence="8">
    <location>
        <begin position="328"/>
        <end position="339"/>
    </location>
</feature>
<dbReference type="PROSITE" id="PS51292">
    <property type="entry name" value="ZF_RING_CH"/>
    <property type="match status" value="1"/>
</dbReference>
<evidence type="ECO:0000256" key="3">
    <source>
        <dbReference type="ARBA" id="ARBA00022723"/>
    </source>
</evidence>
<feature type="region of interest" description="Disordered" evidence="8">
    <location>
        <begin position="300"/>
        <end position="347"/>
    </location>
</feature>
<keyword evidence="12" id="KW-1185">Reference proteome</keyword>
<dbReference type="PANTHER" id="PTHR46283">
    <property type="entry name" value="E3 UBIQUITIN-PROTEIN LIGASE MARCH5"/>
    <property type="match status" value="1"/>
</dbReference>
<reference evidence="11 12" key="1">
    <citation type="journal article" date="2019" name="Nat. Ecol. Evol.">
        <title>Megaphylogeny resolves global patterns of mushroom evolution.</title>
        <authorList>
            <person name="Varga T."/>
            <person name="Krizsan K."/>
            <person name="Foldi C."/>
            <person name="Dima B."/>
            <person name="Sanchez-Garcia M."/>
            <person name="Sanchez-Ramirez S."/>
            <person name="Szollosi G.J."/>
            <person name="Szarkandi J.G."/>
            <person name="Papp V."/>
            <person name="Albert L."/>
            <person name="Andreopoulos W."/>
            <person name="Angelini C."/>
            <person name="Antonin V."/>
            <person name="Barry K.W."/>
            <person name="Bougher N.L."/>
            <person name="Buchanan P."/>
            <person name="Buyck B."/>
            <person name="Bense V."/>
            <person name="Catcheside P."/>
            <person name="Chovatia M."/>
            <person name="Cooper J."/>
            <person name="Damon W."/>
            <person name="Desjardin D."/>
            <person name="Finy P."/>
            <person name="Geml J."/>
            <person name="Haridas S."/>
            <person name="Hughes K."/>
            <person name="Justo A."/>
            <person name="Karasinski D."/>
            <person name="Kautmanova I."/>
            <person name="Kiss B."/>
            <person name="Kocsube S."/>
            <person name="Kotiranta H."/>
            <person name="LaButti K.M."/>
            <person name="Lechner B.E."/>
            <person name="Liimatainen K."/>
            <person name="Lipzen A."/>
            <person name="Lukacs Z."/>
            <person name="Mihaltcheva S."/>
            <person name="Morgado L.N."/>
            <person name="Niskanen T."/>
            <person name="Noordeloos M.E."/>
            <person name="Ohm R.A."/>
            <person name="Ortiz-Santana B."/>
            <person name="Ovrebo C."/>
            <person name="Racz N."/>
            <person name="Riley R."/>
            <person name="Savchenko A."/>
            <person name="Shiryaev A."/>
            <person name="Soop K."/>
            <person name="Spirin V."/>
            <person name="Szebenyi C."/>
            <person name="Tomsovsky M."/>
            <person name="Tulloss R.E."/>
            <person name="Uehling J."/>
            <person name="Grigoriev I.V."/>
            <person name="Vagvolgyi C."/>
            <person name="Papp T."/>
            <person name="Martin F.M."/>
            <person name="Miettinen O."/>
            <person name="Hibbett D.S."/>
            <person name="Nagy L.G."/>
        </authorList>
    </citation>
    <scope>NUCLEOTIDE SEQUENCE [LARGE SCALE GENOMIC DNA]</scope>
    <source>
        <strain evidence="11 12">OMC1185</strain>
    </source>
</reference>